<gene>
    <name evidence="6" type="ORF">LtaPh_3647200</name>
</gene>
<comment type="subcellular location">
    <subcellularLocation>
        <location evidence="1">Membrane</location>
        <topology evidence="1">Multi-pass membrane protein</topology>
    </subcellularLocation>
</comment>
<keyword evidence="4 5" id="KW-0472">Membrane</keyword>
<keyword evidence="7" id="KW-1185">Reference proteome</keyword>
<evidence type="ECO:0000256" key="3">
    <source>
        <dbReference type="ARBA" id="ARBA00022989"/>
    </source>
</evidence>
<evidence type="ECO:0000256" key="2">
    <source>
        <dbReference type="ARBA" id="ARBA00022692"/>
    </source>
</evidence>
<evidence type="ECO:0000256" key="5">
    <source>
        <dbReference type="SAM" id="Phobius"/>
    </source>
</evidence>
<evidence type="ECO:0008006" key="8">
    <source>
        <dbReference type="Google" id="ProtNLM"/>
    </source>
</evidence>
<dbReference type="InterPro" id="IPR019184">
    <property type="entry name" value="Uncharacterised_TM-17"/>
</dbReference>
<feature type="transmembrane region" description="Helical" evidence="5">
    <location>
        <begin position="21"/>
        <end position="43"/>
    </location>
</feature>
<evidence type="ECO:0000256" key="4">
    <source>
        <dbReference type="ARBA" id="ARBA00023136"/>
    </source>
</evidence>
<dbReference type="AlphaFoldDB" id="A0A640KW12"/>
<dbReference type="VEuPathDB" id="TriTrypDB:LtaPh_3647200"/>
<dbReference type="Pfam" id="PF09799">
    <property type="entry name" value="Transmemb_17"/>
    <property type="match status" value="1"/>
</dbReference>
<evidence type="ECO:0000256" key="1">
    <source>
        <dbReference type="ARBA" id="ARBA00004141"/>
    </source>
</evidence>
<accession>A0A640KW12</accession>
<reference evidence="6" key="1">
    <citation type="submission" date="2019-11" db="EMBL/GenBank/DDBJ databases">
        <title>Leishmania tarentolae CDS.</title>
        <authorList>
            <person name="Goto Y."/>
            <person name="Yamagishi J."/>
        </authorList>
    </citation>
    <scope>NUCLEOTIDE SEQUENCE [LARGE SCALE GENOMIC DNA]</scope>
    <source>
        <strain evidence="6">Parrot Tar II</strain>
    </source>
</reference>
<sequence length="159" mass="18428">MRVRTYHKNVIQRNSPALHGLLALHVIFSMFYSAPIWFTYLGMRWHWESVTSQQRTWMICVLIIWFCAEIIRLYLGCLANKRALFGELIAFLIMTLVPQLLLVCVLVRSLPECNDLEFGVCVTQILLLVLECLAAVQLLMRVTRNKIVDFYVSLGSPYC</sequence>
<comment type="caution">
    <text evidence="6">The sequence shown here is derived from an EMBL/GenBank/DDBJ whole genome shotgun (WGS) entry which is preliminary data.</text>
</comment>
<dbReference type="Proteomes" id="UP000419144">
    <property type="component" value="Unassembled WGS sequence"/>
</dbReference>
<proteinExistence type="predicted"/>
<keyword evidence="3 5" id="KW-1133">Transmembrane helix</keyword>
<keyword evidence="2 5" id="KW-0812">Transmembrane</keyword>
<dbReference type="OrthoDB" id="311720at2759"/>
<evidence type="ECO:0000313" key="6">
    <source>
        <dbReference type="EMBL" id="GET93558.1"/>
    </source>
</evidence>
<dbReference type="GO" id="GO:0016020">
    <property type="term" value="C:membrane"/>
    <property type="evidence" value="ECO:0007669"/>
    <property type="project" value="UniProtKB-SubCell"/>
</dbReference>
<feature type="transmembrane region" description="Helical" evidence="5">
    <location>
        <begin position="116"/>
        <end position="136"/>
    </location>
</feature>
<organism evidence="6 7">
    <name type="scientific">Leishmania tarentolae</name>
    <name type="common">Sauroleishmania tarentolae</name>
    <dbReference type="NCBI Taxonomy" id="5689"/>
    <lineage>
        <taxon>Eukaryota</taxon>
        <taxon>Discoba</taxon>
        <taxon>Euglenozoa</taxon>
        <taxon>Kinetoplastea</taxon>
        <taxon>Metakinetoplastina</taxon>
        <taxon>Trypanosomatida</taxon>
        <taxon>Trypanosomatidae</taxon>
        <taxon>Leishmaniinae</taxon>
        <taxon>Leishmania</taxon>
        <taxon>lizard Leishmania</taxon>
    </lineage>
</organism>
<name>A0A640KW12_LEITA</name>
<evidence type="ECO:0000313" key="7">
    <source>
        <dbReference type="Proteomes" id="UP000419144"/>
    </source>
</evidence>
<dbReference type="EMBL" id="BLBS01000057">
    <property type="protein sequence ID" value="GET93558.1"/>
    <property type="molecule type" value="Genomic_DNA"/>
</dbReference>
<feature type="transmembrane region" description="Helical" evidence="5">
    <location>
        <begin position="87"/>
        <end position="110"/>
    </location>
</feature>
<protein>
    <recommendedName>
        <fullName evidence="8">Transmembrane protein 17</fullName>
    </recommendedName>
</protein>
<feature type="transmembrane region" description="Helical" evidence="5">
    <location>
        <begin position="55"/>
        <end position="75"/>
    </location>
</feature>